<name>A0A1Q9BU98_SYMMI</name>
<keyword evidence="2" id="KW-1185">Reference proteome</keyword>
<evidence type="ECO:0000313" key="2">
    <source>
        <dbReference type="Proteomes" id="UP000186817"/>
    </source>
</evidence>
<dbReference type="Proteomes" id="UP000186817">
    <property type="component" value="Unassembled WGS sequence"/>
</dbReference>
<dbReference type="AlphaFoldDB" id="A0A1Q9BU98"/>
<accession>A0A1Q9BU98</accession>
<gene>
    <name evidence="1" type="ORF">AK812_SmicGene46235</name>
</gene>
<feature type="non-terminal residue" evidence="1">
    <location>
        <position position="1"/>
    </location>
</feature>
<evidence type="ECO:0000313" key="1">
    <source>
        <dbReference type="EMBL" id="OLP74273.1"/>
    </source>
</evidence>
<protein>
    <submittedName>
        <fullName evidence="1">Uncharacterized protein</fullName>
    </submittedName>
</protein>
<sequence length="59" mass="6386">VAGPCVREVWEEYGSFLRSTIRNHPNPDLSCHVSFAGPQSGTIRIQTSPAMSLSQACVP</sequence>
<dbReference type="EMBL" id="LSRX01003998">
    <property type="protein sequence ID" value="OLP74273.1"/>
    <property type="molecule type" value="Genomic_DNA"/>
</dbReference>
<reference evidence="1 2" key="1">
    <citation type="submission" date="2016-02" db="EMBL/GenBank/DDBJ databases">
        <title>Genome analysis of coral dinoflagellate symbionts highlights evolutionary adaptations to a symbiotic lifestyle.</title>
        <authorList>
            <person name="Aranda M."/>
            <person name="Li Y."/>
            <person name="Liew Y.J."/>
            <person name="Baumgarten S."/>
            <person name="Simakov O."/>
            <person name="Wilson M."/>
            <person name="Piel J."/>
            <person name="Ashoor H."/>
            <person name="Bougouffa S."/>
            <person name="Bajic V.B."/>
            <person name="Ryu T."/>
            <person name="Ravasi T."/>
            <person name="Bayer T."/>
            <person name="Micklem G."/>
            <person name="Kim H."/>
            <person name="Bhak J."/>
            <person name="Lajeunesse T.C."/>
            <person name="Voolstra C.R."/>
        </authorList>
    </citation>
    <scope>NUCLEOTIDE SEQUENCE [LARGE SCALE GENOMIC DNA]</scope>
    <source>
        <strain evidence="1 2">CCMP2467</strain>
    </source>
</reference>
<organism evidence="1 2">
    <name type="scientific">Symbiodinium microadriaticum</name>
    <name type="common">Dinoflagellate</name>
    <name type="synonym">Zooxanthella microadriatica</name>
    <dbReference type="NCBI Taxonomy" id="2951"/>
    <lineage>
        <taxon>Eukaryota</taxon>
        <taxon>Sar</taxon>
        <taxon>Alveolata</taxon>
        <taxon>Dinophyceae</taxon>
        <taxon>Suessiales</taxon>
        <taxon>Symbiodiniaceae</taxon>
        <taxon>Symbiodinium</taxon>
    </lineage>
</organism>
<proteinExistence type="predicted"/>
<comment type="caution">
    <text evidence="1">The sequence shown here is derived from an EMBL/GenBank/DDBJ whole genome shotgun (WGS) entry which is preliminary data.</text>
</comment>